<evidence type="ECO:0000256" key="1">
    <source>
        <dbReference type="SAM" id="Phobius"/>
    </source>
</evidence>
<reference evidence="2" key="1">
    <citation type="submission" date="2022-08" db="UniProtKB">
        <authorList>
            <consortium name="EnsemblMetazoa"/>
        </authorList>
    </citation>
    <scope>IDENTIFICATION</scope>
    <source>
        <strain evidence="2">05x7-T-G4-1.051#20</strain>
    </source>
</reference>
<dbReference type="Proteomes" id="UP000005408">
    <property type="component" value="Unassembled WGS sequence"/>
</dbReference>
<keyword evidence="1" id="KW-0472">Membrane</keyword>
<dbReference type="EnsemblMetazoa" id="G29995.2">
    <property type="protein sequence ID" value="G29995.2:cds"/>
    <property type="gene ID" value="G29995"/>
</dbReference>
<keyword evidence="1" id="KW-0812">Transmembrane</keyword>
<accession>A0A8W8LX44</accession>
<name>A0A8W8LX44_MAGGI</name>
<feature type="transmembrane region" description="Helical" evidence="1">
    <location>
        <begin position="105"/>
        <end position="123"/>
    </location>
</feature>
<evidence type="ECO:0000313" key="3">
    <source>
        <dbReference type="Proteomes" id="UP000005408"/>
    </source>
</evidence>
<dbReference type="AlphaFoldDB" id="A0A8W8LX44"/>
<keyword evidence="1" id="KW-1133">Transmembrane helix</keyword>
<evidence type="ECO:0000313" key="2">
    <source>
        <dbReference type="EnsemblMetazoa" id="G29995.2:cds"/>
    </source>
</evidence>
<dbReference type="EnsemblMetazoa" id="G29995.3">
    <property type="protein sequence ID" value="G29995.3:cds"/>
    <property type="gene ID" value="G29995"/>
</dbReference>
<dbReference type="EnsemblMetazoa" id="G29995.1">
    <property type="protein sequence ID" value="G29995.1:cds"/>
    <property type="gene ID" value="G29995"/>
</dbReference>
<protein>
    <submittedName>
        <fullName evidence="2">Uncharacterized protein</fullName>
    </submittedName>
</protein>
<keyword evidence="3" id="KW-1185">Reference proteome</keyword>
<organism evidence="2 3">
    <name type="scientific">Magallana gigas</name>
    <name type="common">Pacific oyster</name>
    <name type="synonym">Crassostrea gigas</name>
    <dbReference type="NCBI Taxonomy" id="29159"/>
    <lineage>
        <taxon>Eukaryota</taxon>
        <taxon>Metazoa</taxon>
        <taxon>Spiralia</taxon>
        <taxon>Lophotrochozoa</taxon>
        <taxon>Mollusca</taxon>
        <taxon>Bivalvia</taxon>
        <taxon>Autobranchia</taxon>
        <taxon>Pteriomorphia</taxon>
        <taxon>Ostreida</taxon>
        <taxon>Ostreoidea</taxon>
        <taxon>Ostreidae</taxon>
        <taxon>Magallana</taxon>
    </lineage>
</organism>
<proteinExistence type="predicted"/>
<sequence length="126" mass="14033">MWIICVSCSCYKQYHKNVSDDCIYNFFLNGTVCQECPAWYFGKNCSMQCIPPDYGCSCTQQCSCPVCHHILGCIFTTKSVSTDLEYKKEGNAEPQGTSCTNSQSVSTNLIIILTGVVITLSIFSQY</sequence>